<dbReference type="AlphaFoldDB" id="A0A9J5W7Q6"/>
<keyword evidence="2" id="KW-1185">Reference proteome</keyword>
<dbReference type="Proteomes" id="UP000824120">
    <property type="component" value="Chromosome 12"/>
</dbReference>
<protein>
    <submittedName>
        <fullName evidence="1">Uncharacterized protein</fullName>
    </submittedName>
</protein>
<accession>A0A9J5W7Q6</accession>
<reference evidence="1 2" key="1">
    <citation type="submission" date="2020-09" db="EMBL/GenBank/DDBJ databases">
        <title>De no assembly of potato wild relative species, Solanum commersonii.</title>
        <authorList>
            <person name="Cho K."/>
        </authorList>
    </citation>
    <scope>NUCLEOTIDE SEQUENCE [LARGE SCALE GENOMIC DNA]</scope>
    <source>
        <strain evidence="1">LZ3.2</strain>
        <tissue evidence="1">Leaf</tissue>
    </source>
</reference>
<dbReference type="EMBL" id="JACXVP010000012">
    <property type="protein sequence ID" value="KAG5571645.1"/>
    <property type="molecule type" value="Genomic_DNA"/>
</dbReference>
<sequence length="75" mass="8747">MGRGQWSSFTLYVPTYLQITLIQPSLLLKRLSTFAHEDVFIVCQNSKSGMSQKWKVIRGSHKFTWGEEDKDRRSP</sequence>
<evidence type="ECO:0000313" key="1">
    <source>
        <dbReference type="EMBL" id="KAG5571645.1"/>
    </source>
</evidence>
<evidence type="ECO:0000313" key="2">
    <source>
        <dbReference type="Proteomes" id="UP000824120"/>
    </source>
</evidence>
<organism evidence="1 2">
    <name type="scientific">Solanum commersonii</name>
    <name type="common">Commerson's wild potato</name>
    <name type="synonym">Commerson's nightshade</name>
    <dbReference type="NCBI Taxonomy" id="4109"/>
    <lineage>
        <taxon>Eukaryota</taxon>
        <taxon>Viridiplantae</taxon>
        <taxon>Streptophyta</taxon>
        <taxon>Embryophyta</taxon>
        <taxon>Tracheophyta</taxon>
        <taxon>Spermatophyta</taxon>
        <taxon>Magnoliopsida</taxon>
        <taxon>eudicotyledons</taxon>
        <taxon>Gunneridae</taxon>
        <taxon>Pentapetalae</taxon>
        <taxon>asterids</taxon>
        <taxon>lamiids</taxon>
        <taxon>Solanales</taxon>
        <taxon>Solanaceae</taxon>
        <taxon>Solanoideae</taxon>
        <taxon>Solaneae</taxon>
        <taxon>Solanum</taxon>
    </lineage>
</organism>
<name>A0A9J5W7Q6_SOLCO</name>
<comment type="caution">
    <text evidence="1">The sequence shown here is derived from an EMBL/GenBank/DDBJ whole genome shotgun (WGS) entry which is preliminary data.</text>
</comment>
<proteinExistence type="predicted"/>
<gene>
    <name evidence="1" type="ORF">H5410_061411</name>
</gene>